<organism evidence="2 3">
    <name type="scientific">Nelumbo nucifera</name>
    <name type="common">Sacred lotus</name>
    <dbReference type="NCBI Taxonomy" id="4432"/>
    <lineage>
        <taxon>Eukaryota</taxon>
        <taxon>Viridiplantae</taxon>
        <taxon>Streptophyta</taxon>
        <taxon>Embryophyta</taxon>
        <taxon>Tracheophyta</taxon>
        <taxon>Spermatophyta</taxon>
        <taxon>Magnoliopsida</taxon>
        <taxon>Proteales</taxon>
        <taxon>Nelumbonaceae</taxon>
        <taxon>Nelumbo</taxon>
    </lineage>
</organism>
<evidence type="ECO:0000313" key="3">
    <source>
        <dbReference type="Proteomes" id="UP000607653"/>
    </source>
</evidence>
<name>A0A822YB19_NELNU</name>
<feature type="domain" description="Protein kinase" evidence="1">
    <location>
        <begin position="1"/>
        <end position="105"/>
    </location>
</feature>
<dbReference type="SUPFAM" id="SSF56112">
    <property type="entry name" value="Protein kinase-like (PK-like)"/>
    <property type="match status" value="1"/>
</dbReference>
<dbReference type="Proteomes" id="UP000607653">
    <property type="component" value="Unassembled WGS sequence"/>
</dbReference>
<sequence>MTCNDTDLYQEPPCLRGTPMYMSPVSITVTFRSLHVIVCALGCTVLEMLSGKLVWNDGSESEDEDHDSPLIPEEISKEGKDFLKRCFVRPSFRWTADMLLLHPFIAEKAPSTAEGASIEVQGRRIGRPTTGSVRKMARVSTA</sequence>
<proteinExistence type="predicted"/>
<evidence type="ECO:0000259" key="1">
    <source>
        <dbReference type="PROSITE" id="PS50011"/>
    </source>
</evidence>
<dbReference type="AlphaFoldDB" id="A0A822YB19"/>
<dbReference type="InterPro" id="IPR000719">
    <property type="entry name" value="Prot_kinase_dom"/>
</dbReference>
<dbReference type="InterPro" id="IPR052751">
    <property type="entry name" value="Plant_MAPKKK"/>
</dbReference>
<keyword evidence="3" id="KW-1185">Reference proteome</keyword>
<evidence type="ECO:0000313" key="2">
    <source>
        <dbReference type="EMBL" id="DAD28731.1"/>
    </source>
</evidence>
<dbReference type="PROSITE" id="PS50011">
    <property type="entry name" value="PROTEIN_KINASE_DOM"/>
    <property type="match status" value="1"/>
</dbReference>
<dbReference type="Pfam" id="PF00069">
    <property type="entry name" value="Pkinase"/>
    <property type="match status" value="1"/>
</dbReference>
<dbReference type="Gene3D" id="1.10.510.10">
    <property type="entry name" value="Transferase(Phosphotransferase) domain 1"/>
    <property type="match status" value="1"/>
</dbReference>
<dbReference type="GO" id="GO:0004672">
    <property type="term" value="F:protein kinase activity"/>
    <property type="evidence" value="ECO:0007669"/>
    <property type="project" value="InterPro"/>
</dbReference>
<gene>
    <name evidence="2" type="ORF">HUJ06_030199</name>
</gene>
<dbReference type="EMBL" id="DUZY01000002">
    <property type="protein sequence ID" value="DAD28731.1"/>
    <property type="molecule type" value="Genomic_DNA"/>
</dbReference>
<accession>A0A822YB19</accession>
<dbReference type="InterPro" id="IPR011009">
    <property type="entry name" value="Kinase-like_dom_sf"/>
</dbReference>
<dbReference type="GO" id="GO:0005524">
    <property type="term" value="F:ATP binding"/>
    <property type="evidence" value="ECO:0007669"/>
    <property type="project" value="InterPro"/>
</dbReference>
<reference evidence="2 3" key="1">
    <citation type="journal article" date="2020" name="Mol. Biol. Evol.">
        <title>Distinct Expression and Methylation Patterns for Genes with Different Fates following a Single Whole-Genome Duplication in Flowering Plants.</title>
        <authorList>
            <person name="Shi T."/>
            <person name="Rahmani R.S."/>
            <person name="Gugger P.F."/>
            <person name="Wang M."/>
            <person name="Li H."/>
            <person name="Zhang Y."/>
            <person name="Li Z."/>
            <person name="Wang Q."/>
            <person name="Van de Peer Y."/>
            <person name="Marchal K."/>
            <person name="Chen J."/>
        </authorList>
    </citation>
    <scope>NUCLEOTIDE SEQUENCE [LARGE SCALE GENOMIC DNA]</scope>
    <source>
        <tissue evidence="2">Leaf</tissue>
    </source>
</reference>
<dbReference type="PANTHER" id="PTHR48011">
    <property type="entry name" value="CCR4-NOT TRANSCRIPTIONAL COMPLEX SUBUNIT CAF120-RELATED"/>
    <property type="match status" value="1"/>
</dbReference>
<comment type="caution">
    <text evidence="2">The sequence shown here is derived from an EMBL/GenBank/DDBJ whole genome shotgun (WGS) entry which is preliminary data.</text>
</comment>
<protein>
    <recommendedName>
        <fullName evidence="1">Protein kinase domain-containing protein</fullName>
    </recommendedName>
</protein>
<dbReference type="PANTHER" id="PTHR48011:SF56">
    <property type="entry name" value="PROTEIN KINASE DOMAIN-CONTAINING PROTEIN"/>
    <property type="match status" value="1"/>
</dbReference>